<dbReference type="GO" id="GO:0016887">
    <property type="term" value="F:ATP hydrolysis activity"/>
    <property type="evidence" value="ECO:0007669"/>
    <property type="project" value="InterPro"/>
</dbReference>
<evidence type="ECO:0000259" key="9">
    <source>
        <dbReference type="PROSITE" id="PS50893"/>
    </source>
</evidence>
<dbReference type="InterPro" id="IPR015856">
    <property type="entry name" value="ABC_transpr_CbiO/EcfA_su"/>
</dbReference>
<dbReference type="GO" id="GO:0043190">
    <property type="term" value="C:ATP-binding cassette (ABC) transporter complex"/>
    <property type="evidence" value="ECO:0007669"/>
    <property type="project" value="TreeGrafter"/>
</dbReference>
<dbReference type="EMBL" id="BRPL01000004">
    <property type="protein sequence ID" value="GLB47514.1"/>
    <property type="molecule type" value="Genomic_DNA"/>
</dbReference>
<evidence type="ECO:0000256" key="7">
    <source>
        <dbReference type="ARBA" id="ARBA00022967"/>
    </source>
</evidence>
<dbReference type="InterPro" id="IPR050095">
    <property type="entry name" value="ECF_ABC_transporter_ATP-bd"/>
</dbReference>
<keyword evidence="4" id="KW-1003">Cell membrane</keyword>
<dbReference type="NCBIfam" id="TIGR04520">
    <property type="entry name" value="ECF_ATPase_1"/>
    <property type="match status" value="1"/>
</dbReference>
<comment type="similarity">
    <text evidence="2">Belongs to the ABC transporter superfamily.</text>
</comment>
<dbReference type="FunFam" id="3.40.50.300:FF:000224">
    <property type="entry name" value="Energy-coupling factor transporter ATP-binding protein EcfA"/>
    <property type="match status" value="1"/>
</dbReference>
<feature type="domain" description="ABC transporter" evidence="9">
    <location>
        <begin position="6"/>
        <end position="240"/>
    </location>
</feature>
<keyword evidence="8" id="KW-0472">Membrane</keyword>
<reference evidence="10" key="1">
    <citation type="submission" date="2022-07" db="EMBL/GenBank/DDBJ databases">
        <authorList>
            <person name="Kouya T."/>
            <person name="Ishiyama Y."/>
        </authorList>
    </citation>
    <scope>NUCLEOTIDE SEQUENCE</scope>
    <source>
        <strain evidence="10">WR16-4</strain>
    </source>
</reference>
<gene>
    <name evidence="10" type="primary">ecfA1_2</name>
    <name evidence="10" type="ORF">WR164_14930</name>
</gene>
<reference evidence="10" key="2">
    <citation type="journal article" date="2023" name="PLoS ONE">
        <title>Philodulcilactobacillus myokoensis gen. nov., sp. nov., a fructophilic, acidophilic, and agar-phobic lactic acid bacterium isolated from fermented vegetable extracts.</title>
        <authorList>
            <person name="Kouya T."/>
            <person name="Ishiyama Y."/>
            <person name="Ohashi S."/>
            <person name="Kumakubo R."/>
            <person name="Yamazaki T."/>
            <person name="Otaki T."/>
        </authorList>
    </citation>
    <scope>NUCLEOTIDE SEQUENCE</scope>
    <source>
        <strain evidence="10">WR16-4</strain>
    </source>
</reference>
<dbReference type="PROSITE" id="PS50893">
    <property type="entry name" value="ABC_TRANSPORTER_2"/>
    <property type="match status" value="1"/>
</dbReference>
<evidence type="ECO:0000256" key="6">
    <source>
        <dbReference type="ARBA" id="ARBA00022840"/>
    </source>
</evidence>
<evidence type="ECO:0000256" key="1">
    <source>
        <dbReference type="ARBA" id="ARBA00004202"/>
    </source>
</evidence>
<dbReference type="RefSeq" id="WP_286137053.1">
    <property type="nucleotide sequence ID" value="NZ_BRPL01000004.1"/>
</dbReference>
<evidence type="ECO:0000256" key="4">
    <source>
        <dbReference type="ARBA" id="ARBA00022475"/>
    </source>
</evidence>
<dbReference type="Gene3D" id="3.40.50.300">
    <property type="entry name" value="P-loop containing nucleotide triphosphate hydrolases"/>
    <property type="match status" value="1"/>
</dbReference>
<keyword evidence="7" id="KW-1278">Translocase</keyword>
<dbReference type="Proteomes" id="UP001144204">
    <property type="component" value="Unassembled WGS sequence"/>
</dbReference>
<keyword evidence="11" id="KW-1185">Reference proteome</keyword>
<keyword evidence="5" id="KW-0547">Nucleotide-binding</keyword>
<dbReference type="PANTHER" id="PTHR43553">
    <property type="entry name" value="HEAVY METAL TRANSPORTER"/>
    <property type="match status" value="1"/>
</dbReference>
<evidence type="ECO:0000256" key="2">
    <source>
        <dbReference type="ARBA" id="ARBA00005417"/>
    </source>
</evidence>
<keyword evidence="3" id="KW-0813">Transport</keyword>
<proteinExistence type="inferred from homology"/>
<dbReference type="AlphaFoldDB" id="A0A9W6EUP4"/>
<dbReference type="InterPro" id="IPR027417">
    <property type="entry name" value="P-loop_NTPase"/>
</dbReference>
<protein>
    <submittedName>
        <fullName evidence="10">Energy-coupling factor transporter ATP-binding protein EcfA1</fullName>
    </submittedName>
</protein>
<dbReference type="SMART" id="SM00382">
    <property type="entry name" value="AAA"/>
    <property type="match status" value="1"/>
</dbReference>
<organism evidence="10 11">
    <name type="scientific">Philodulcilactobacillus myokoensis</name>
    <dbReference type="NCBI Taxonomy" id="2929573"/>
    <lineage>
        <taxon>Bacteria</taxon>
        <taxon>Bacillati</taxon>
        <taxon>Bacillota</taxon>
        <taxon>Bacilli</taxon>
        <taxon>Lactobacillales</taxon>
        <taxon>Lactobacillaceae</taxon>
        <taxon>Philodulcilactobacillus</taxon>
    </lineage>
</organism>
<dbReference type="InterPro" id="IPR003439">
    <property type="entry name" value="ABC_transporter-like_ATP-bd"/>
</dbReference>
<dbReference type="Pfam" id="PF00005">
    <property type="entry name" value="ABC_tran"/>
    <property type="match status" value="1"/>
</dbReference>
<keyword evidence="6 10" id="KW-0067">ATP-binding</keyword>
<evidence type="ECO:0000313" key="10">
    <source>
        <dbReference type="EMBL" id="GLB47514.1"/>
    </source>
</evidence>
<dbReference type="PANTHER" id="PTHR43553:SF24">
    <property type="entry name" value="ENERGY-COUPLING FACTOR TRANSPORTER ATP-BINDING PROTEIN ECFA1"/>
    <property type="match status" value="1"/>
</dbReference>
<comment type="subcellular location">
    <subcellularLocation>
        <location evidence="1">Cell membrane</location>
        <topology evidence="1">Peripheral membrane protein</topology>
    </subcellularLocation>
</comment>
<dbReference type="InterPro" id="IPR017871">
    <property type="entry name" value="ABC_transporter-like_CS"/>
</dbReference>
<dbReference type="NCBIfam" id="NF010167">
    <property type="entry name" value="PRK13648.1"/>
    <property type="match status" value="1"/>
</dbReference>
<dbReference type="GO" id="GO:0042626">
    <property type="term" value="F:ATPase-coupled transmembrane transporter activity"/>
    <property type="evidence" value="ECO:0007669"/>
    <property type="project" value="TreeGrafter"/>
</dbReference>
<dbReference type="SUPFAM" id="SSF52540">
    <property type="entry name" value="P-loop containing nucleoside triphosphate hydrolases"/>
    <property type="match status" value="1"/>
</dbReference>
<dbReference type="InterPro" id="IPR003593">
    <property type="entry name" value="AAA+_ATPase"/>
</dbReference>
<evidence type="ECO:0000256" key="8">
    <source>
        <dbReference type="ARBA" id="ARBA00023136"/>
    </source>
</evidence>
<sequence length="279" mass="31675">MHNNAINIKNLSFKYHRNHNLALNHINLNIQEGKWSTLLGSNGSGKSTLIKLIVGLLQQQDGQIKIFDRKLNENNADDFRSNIGMVFQNPENQFVGSTVLEDVVFGLENQRMNRDLMLKKVRSILKQVQMLDFINHKPEELSGGQKQRVALAGAMVLQPKILILDEATSMLDPAGKTSLLQLVKHMQSQNQMTVLAITHDINEVKFSDYMIILNHGRIKFSGNPKEGVLKASLLKNCGLDQPLDIKIQKYLSSHGMKFNQWFMNRKELIGAIWQSNSKM</sequence>
<evidence type="ECO:0000313" key="11">
    <source>
        <dbReference type="Proteomes" id="UP001144204"/>
    </source>
</evidence>
<evidence type="ECO:0000256" key="5">
    <source>
        <dbReference type="ARBA" id="ARBA00022741"/>
    </source>
</evidence>
<comment type="caution">
    <text evidence="10">The sequence shown here is derived from an EMBL/GenBank/DDBJ whole genome shotgun (WGS) entry which is preliminary data.</text>
</comment>
<dbReference type="PROSITE" id="PS00211">
    <property type="entry name" value="ABC_TRANSPORTER_1"/>
    <property type="match status" value="1"/>
</dbReference>
<dbReference type="GO" id="GO:0005524">
    <property type="term" value="F:ATP binding"/>
    <property type="evidence" value="ECO:0007669"/>
    <property type="project" value="UniProtKB-KW"/>
</dbReference>
<dbReference type="CDD" id="cd03225">
    <property type="entry name" value="ABC_cobalt_CbiO_domain1"/>
    <property type="match status" value="1"/>
</dbReference>
<dbReference type="InterPro" id="IPR030947">
    <property type="entry name" value="EcfA_1"/>
</dbReference>
<name>A0A9W6EUP4_9LACO</name>
<evidence type="ECO:0000256" key="3">
    <source>
        <dbReference type="ARBA" id="ARBA00022448"/>
    </source>
</evidence>
<accession>A0A9W6EUP4</accession>